<gene>
    <name evidence="2" type="ORF">CICLE_v10002076mg</name>
</gene>
<protein>
    <submittedName>
        <fullName evidence="2">Uncharacterized protein</fullName>
    </submittedName>
</protein>
<dbReference type="PANTHER" id="PTHR15131">
    <property type="entry name" value="SMALL NUCLEAR RNA ACTIVATING COMPLEX, POLYPEPTIDE 1"/>
    <property type="match status" value="1"/>
</dbReference>
<dbReference type="GO" id="GO:0042796">
    <property type="term" value="P:snRNA transcription by RNA polymerase III"/>
    <property type="evidence" value="ECO:0007669"/>
    <property type="project" value="TreeGrafter"/>
</dbReference>
<dbReference type="Proteomes" id="UP000030687">
    <property type="component" value="Unassembled WGS sequence"/>
</dbReference>
<evidence type="ECO:0000313" key="3">
    <source>
        <dbReference type="Proteomes" id="UP000030687"/>
    </source>
</evidence>
<dbReference type="InterPro" id="IPR019188">
    <property type="entry name" value="SNAPC1"/>
</dbReference>
<sequence length="224" mass="25552">MVSNDSLSRRLGGLYCLYCLYETQPFKPPFHIYISLGELKKLKKLVVEAKNKDIRVVPALVKRMLENKIFLFGSVDLNESSIPETVKQLTDLQNARVQVAYKKLFASTRIEHFIHMDLGAEVDLNVLKKMSTEYAEAKGQAIQEASEVVDVQNVKHIQDDQELMGDVVGKIAENWNVQKELFYQQTRMDQQPAAAEQTQLQVNDDEQGGDEDFGQELEQLLFQA</sequence>
<dbReference type="EMBL" id="KI536799">
    <property type="protein sequence ID" value="ESR46778.1"/>
    <property type="molecule type" value="Genomic_DNA"/>
</dbReference>
<keyword evidence="3" id="KW-1185">Reference proteome</keyword>
<proteinExistence type="predicted"/>
<dbReference type="Gramene" id="ESR46778">
    <property type="protein sequence ID" value="ESR46778"/>
    <property type="gene ID" value="CICLE_v10002076mg"/>
</dbReference>
<reference evidence="2 3" key="1">
    <citation type="submission" date="2013-10" db="EMBL/GenBank/DDBJ databases">
        <authorList>
            <consortium name="International Citrus Genome Consortium"/>
            <person name="Jenkins J."/>
            <person name="Schmutz J."/>
            <person name="Prochnik S."/>
            <person name="Rokhsar D."/>
            <person name="Gmitter F."/>
            <person name="Ollitrault P."/>
            <person name="Machado M."/>
            <person name="Talon M."/>
            <person name="Wincker P."/>
            <person name="Jaillon O."/>
            <person name="Morgante M."/>
        </authorList>
    </citation>
    <scope>NUCLEOTIDE SEQUENCE</scope>
    <source>
        <strain evidence="3">cv. Clemenules</strain>
    </source>
</reference>
<feature type="compositionally biased region" description="Acidic residues" evidence="1">
    <location>
        <begin position="203"/>
        <end position="214"/>
    </location>
</feature>
<organism evidence="2 3">
    <name type="scientific">Citrus clementina</name>
    <name type="common">Clementine</name>
    <name type="synonym">Citrus deliciosa x Citrus sinensis</name>
    <dbReference type="NCBI Taxonomy" id="85681"/>
    <lineage>
        <taxon>Eukaryota</taxon>
        <taxon>Viridiplantae</taxon>
        <taxon>Streptophyta</taxon>
        <taxon>Embryophyta</taxon>
        <taxon>Tracheophyta</taxon>
        <taxon>Spermatophyta</taxon>
        <taxon>Magnoliopsida</taxon>
        <taxon>eudicotyledons</taxon>
        <taxon>Gunneridae</taxon>
        <taxon>Pentapetalae</taxon>
        <taxon>rosids</taxon>
        <taxon>malvids</taxon>
        <taxon>Sapindales</taxon>
        <taxon>Rutaceae</taxon>
        <taxon>Aurantioideae</taxon>
        <taxon>Citrus</taxon>
    </lineage>
</organism>
<evidence type="ECO:0000313" key="2">
    <source>
        <dbReference type="EMBL" id="ESR46778.1"/>
    </source>
</evidence>
<dbReference type="OMA" id="GRTQKKM"/>
<dbReference type="AlphaFoldDB" id="V4SGI7"/>
<dbReference type="Pfam" id="PF09808">
    <property type="entry name" value="SNAPC1"/>
    <property type="match status" value="1"/>
</dbReference>
<evidence type="ECO:0000256" key="1">
    <source>
        <dbReference type="SAM" id="MobiDB-lite"/>
    </source>
</evidence>
<dbReference type="PANTHER" id="PTHR15131:SF3">
    <property type="entry name" value="SNRNA-ACTIVATING PROTEIN COMPLEX SUBUNIT 1"/>
    <property type="match status" value="1"/>
</dbReference>
<accession>V4SGI7</accession>
<name>V4SGI7_CITCL</name>
<dbReference type="GO" id="GO:0043565">
    <property type="term" value="F:sequence-specific DNA binding"/>
    <property type="evidence" value="ECO:0007669"/>
    <property type="project" value="TreeGrafter"/>
</dbReference>
<dbReference type="GO" id="GO:0019185">
    <property type="term" value="C:snRNA-activating protein complex"/>
    <property type="evidence" value="ECO:0007669"/>
    <property type="project" value="TreeGrafter"/>
</dbReference>
<feature type="region of interest" description="Disordered" evidence="1">
    <location>
        <begin position="188"/>
        <end position="214"/>
    </location>
</feature>
<dbReference type="GO" id="GO:0042795">
    <property type="term" value="P:snRNA transcription by RNA polymerase II"/>
    <property type="evidence" value="ECO:0007669"/>
    <property type="project" value="TreeGrafter"/>
</dbReference>